<dbReference type="InterPro" id="IPR013025">
    <property type="entry name" value="Ribosomal_uL23-like"/>
</dbReference>
<dbReference type="GO" id="GO:0003735">
    <property type="term" value="F:structural constituent of ribosome"/>
    <property type="evidence" value="ECO:0007669"/>
    <property type="project" value="InterPro"/>
</dbReference>
<keyword evidence="2" id="KW-0689">Ribosomal protein</keyword>
<comment type="similarity">
    <text evidence="1">Belongs to the universal ribosomal protein uL23 family.</text>
</comment>
<evidence type="ECO:0000256" key="2">
    <source>
        <dbReference type="ARBA" id="ARBA00022980"/>
    </source>
</evidence>
<dbReference type="PANTHER" id="PTHR12059:SF5">
    <property type="entry name" value="LARGE RIBOSOMAL SUBUNIT PROTEIN UL23M"/>
    <property type="match status" value="1"/>
</dbReference>
<sequence length="232" mass="26410">MATPAVQTVVKTAAKAAPSGLNPIGKKQIFLPNHVITFIRPKPNQPANHATFVVPLRFNKLDLRDYLFHVYNVRVKGVRSFINHIPIKATPSTRWSRGTPQKMMIADLVEPFHWPEPPAKDEREQFDYEQYSTMDKWVTEQKAKQIGRFDGKIPLQSREPVPASRIKLRQQMGEFLENPELWKEGGRPLQKIVEGEGKGVWKEIEEDIDFSFDDADAQAAERKAEGVKGGKP</sequence>
<dbReference type="GO" id="GO:0032543">
    <property type="term" value="P:mitochondrial translation"/>
    <property type="evidence" value="ECO:0007669"/>
    <property type="project" value="TreeGrafter"/>
</dbReference>
<proteinExistence type="inferred from homology"/>
<name>A0AA40K9U5_9PEZI</name>
<dbReference type="GO" id="GO:0005762">
    <property type="term" value="C:mitochondrial large ribosomal subunit"/>
    <property type="evidence" value="ECO:0007669"/>
    <property type="project" value="TreeGrafter"/>
</dbReference>
<gene>
    <name evidence="5" type="ORF">B0T18DRAFT_435607</name>
</gene>
<dbReference type="SUPFAM" id="SSF54189">
    <property type="entry name" value="Ribosomal proteins S24e, L23 and L15e"/>
    <property type="match status" value="1"/>
</dbReference>
<evidence type="ECO:0000313" key="6">
    <source>
        <dbReference type="Proteomes" id="UP001172155"/>
    </source>
</evidence>
<keyword evidence="6" id="KW-1185">Reference proteome</keyword>
<evidence type="ECO:0000256" key="4">
    <source>
        <dbReference type="ARBA" id="ARBA00039977"/>
    </source>
</evidence>
<dbReference type="InterPro" id="IPR012678">
    <property type="entry name" value="Ribosomal_uL23/eL15/eS24_sf"/>
</dbReference>
<comment type="caution">
    <text evidence="5">The sequence shown here is derived from an EMBL/GenBank/DDBJ whole genome shotgun (WGS) entry which is preliminary data.</text>
</comment>
<dbReference type="InterPro" id="IPR012677">
    <property type="entry name" value="Nucleotide-bd_a/b_plait_sf"/>
</dbReference>
<evidence type="ECO:0000256" key="1">
    <source>
        <dbReference type="ARBA" id="ARBA00006700"/>
    </source>
</evidence>
<organism evidence="5 6">
    <name type="scientific">Schizothecium vesticola</name>
    <dbReference type="NCBI Taxonomy" id="314040"/>
    <lineage>
        <taxon>Eukaryota</taxon>
        <taxon>Fungi</taxon>
        <taxon>Dikarya</taxon>
        <taxon>Ascomycota</taxon>
        <taxon>Pezizomycotina</taxon>
        <taxon>Sordariomycetes</taxon>
        <taxon>Sordariomycetidae</taxon>
        <taxon>Sordariales</taxon>
        <taxon>Schizotheciaceae</taxon>
        <taxon>Schizothecium</taxon>
    </lineage>
</organism>
<accession>A0AA40K9U5</accession>
<dbReference type="Proteomes" id="UP001172155">
    <property type="component" value="Unassembled WGS sequence"/>
</dbReference>
<dbReference type="AlphaFoldDB" id="A0AA40K9U5"/>
<dbReference type="Gene3D" id="3.30.70.330">
    <property type="match status" value="1"/>
</dbReference>
<dbReference type="PANTHER" id="PTHR12059">
    <property type="entry name" value="RIBOSOMAL PROTEIN L23-RELATED"/>
    <property type="match status" value="1"/>
</dbReference>
<evidence type="ECO:0000313" key="5">
    <source>
        <dbReference type="EMBL" id="KAK0751126.1"/>
    </source>
</evidence>
<dbReference type="EMBL" id="JAUKUD010000002">
    <property type="protein sequence ID" value="KAK0751126.1"/>
    <property type="molecule type" value="Genomic_DNA"/>
</dbReference>
<protein>
    <recommendedName>
        <fullName evidence="4">Large ribosomal subunit protein uL23m</fullName>
    </recommendedName>
</protein>
<reference evidence="5" key="1">
    <citation type="submission" date="2023-06" db="EMBL/GenBank/DDBJ databases">
        <title>Genome-scale phylogeny and comparative genomics of the fungal order Sordariales.</title>
        <authorList>
            <consortium name="Lawrence Berkeley National Laboratory"/>
            <person name="Hensen N."/>
            <person name="Bonometti L."/>
            <person name="Westerberg I."/>
            <person name="Brannstrom I.O."/>
            <person name="Guillou S."/>
            <person name="Cros-Aarteil S."/>
            <person name="Calhoun S."/>
            <person name="Haridas S."/>
            <person name="Kuo A."/>
            <person name="Mondo S."/>
            <person name="Pangilinan J."/>
            <person name="Riley R."/>
            <person name="LaButti K."/>
            <person name="Andreopoulos B."/>
            <person name="Lipzen A."/>
            <person name="Chen C."/>
            <person name="Yanf M."/>
            <person name="Daum C."/>
            <person name="Ng V."/>
            <person name="Clum A."/>
            <person name="Steindorff A."/>
            <person name="Ohm R."/>
            <person name="Martin F."/>
            <person name="Silar P."/>
            <person name="Natvig D."/>
            <person name="Lalanne C."/>
            <person name="Gautier V."/>
            <person name="Ament-velasquez S.L."/>
            <person name="Kruys A."/>
            <person name="Hutchinson M.I."/>
            <person name="Powell A.J."/>
            <person name="Barry K."/>
            <person name="Miller A.N."/>
            <person name="Grigoriev I.V."/>
            <person name="Debuchy R."/>
            <person name="Gladieux P."/>
            <person name="Thoren M.H."/>
            <person name="Johannesson H."/>
        </authorList>
    </citation>
    <scope>NUCLEOTIDE SEQUENCE</scope>
    <source>
        <strain evidence="5">SMH3187-1</strain>
    </source>
</reference>
<keyword evidence="3" id="KW-0687">Ribonucleoprotein</keyword>
<evidence type="ECO:0000256" key="3">
    <source>
        <dbReference type="ARBA" id="ARBA00023274"/>
    </source>
</evidence>